<dbReference type="HAMAP" id="MF_00434">
    <property type="entry name" value="Pterin_4_alpha"/>
    <property type="match status" value="1"/>
</dbReference>
<proteinExistence type="inferred from homology"/>
<dbReference type="Gene3D" id="3.30.1360.20">
    <property type="entry name" value="Transcriptional coactivator/pterin dehydratase"/>
    <property type="match status" value="1"/>
</dbReference>
<comment type="similarity">
    <text evidence="2 4">Belongs to the pterin-4-alpha-carbinolamine dehydratase family.</text>
</comment>
<dbReference type="RefSeq" id="WP_264323291.1">
    <property type="nucleotide sequence ID" value="NZ_JADEXQ010000003.1"/>
</dbReference>
<keyword evidence="6" id="KW-1185">Reference proteome</keyword>
<dbReference type="NCBIfam" id="NF002018">
    <property type="entry name" value="PRK00823.1-3"/>
    <property type="match status" value="1"/>
</dbReference>
<dbReference type="NCBIfam" id="NF002017">
    <property type="entry name" value="PRK00823.1-2"/>
    <property type="match status" value="1"/>
</dbReference>
<dbReference type="EMBL" id="JADEXQ010000003">
    <property type="protein sequence ID" value="MBE9028469.1"/>
    <property type="molecule type" value="Genomic_DNA"/>
</dbReference>
<dbReference type="InterPro" id="IPR001533">
    <property type="entry name" value="Pterin_deHydtase"/>
</dbReference>
<dbReference type="GO" id="GO:0006729">
    <property type="term" value="P:tetrahydrobiopterin biosynthetic process"/>
    <property type="evidence" value="ECO:0007669"/>
    <property type="project" value="InterPro"/>
</dbReference>
<name>A0A928VM09_9CYAN</name>
<evidence type="ECO:0000313" key="5">
    <source>
        <dbReference type="EMBL" id="MBE9028469.1"/>
    </source>
</evidence>
<keyword evidence="3 4" id="KW-0456">Lyase</keyword>
<dbReference type="Proteomes" id="UP000625316">
    <property type="component" value="Unassembled WGS sequence"/>
</dbReference>
<sequence>MSANVLSTAEITQCLTQIPGWDVKDGKLQRQFQFDDFVTAFGFMSSMAIVSESMGHHPEWFNVYNKVIVDLTSHDAGGITQKDFDWAKQANKIAA</sequence>
<comment type="caution">
    <text evidence="5">The sequence shown here is derived from an EMBL/GenBank/DDBJ whole genome shotgun (WGS) entry which is preliminary data.</text>
</comment>
<dbReference type="PANTHER" id="PTHR12599:SF0">
    <property type="entry name" value="PTERIN-4-ALPHA-CARBINOLAMINE DEHYDRATASE"/>
    <property type="match status" value="1"/>
</dbReference>
<evidence type="ECO:0000256" key="2">
    <source>
        <dbReference type="ARBA" id="ARBA00006472"/>
    </source>
</evidence>
<protein>
    <recommendedName>
        <fullName evidence="4">Putative pterin-4-alpha-carbinolamine dehydratase</fullName>
        <shortName evidence="4">PHS</shortName>
        <ecNumber evidence="4">4.2.1.96</ecNumber>
    </recommendedName>
    <alternativeName>
        <fullName evidence="4">4-alpha-hydroxy-tetrahydropterin dehydratase</fullName>
    </alternativeName>
    <alternativeName>
        <fullName evidence="4">Pterin carbinolamine dehydratase</fullName>
        <shortName evidence="4">PCD</shortName>
    </alternativeName>
</protein>
<dbReference type="AlphaFoldDB" id="A0A928VM09"/>
<organism evidence="5 6">
    <name type="scientific">Romeriopsis navalis LEGE 11480</name>
    <dbReference type="NCBI Taxonomy" id="2777977"/>
    <lineage>
        <taxon>Bacteria</taxon>
        <taxon>Bacillati</taxon>
        <taxon>Cyanobacteriota</taxon>
        <taxon>Cyanophyceae</taxon>
        <taxon>Leptolyngbyales</taxon>
        <taxon>Leptolyngbyaceae</taxon>
        <taxon>Romeriopsis</taxon>
        <taxon>Romeriopsis navalis</taxon>
    </lineage>
</organism>
<accession>A0A928VM09</accession>
<gene>
    <name evidence="5" type="ORF">IQ266_01700</name>
</gene>
<dbReference type="SUPFAM" id="SSF55248">
    <property type="entry name" value="PCD-like"/>
    <property type="match status" value="1"/>
</dbReference>
<reference evidence="5" key="1">
    <citation type="submission" date="2020-10" db="EMBL/GenBank/DDBJ databases">
        <authorList>
            <person name="Castelo-Branco R."/>
            <person name="Eusebio N."/>
            <person name="Adriana R."/>
            <person name="Vieira A."/>
            <person name="Brugerolle De Fraissinette N."/>
            <person name="Rezende De Castro R."/>
            <person name="Schneider M.P."/>
            <person name="Vasconcelos V."/>
            <person name="Leao P.N."/>
        </authorList>
    </citation>
    <scope>NUCLEOTIDE SEQUENCE</scope>
    <source>
        <strain evidence="5">LEGE 11480</strain>
    </source>
</reference>
<evidence type="ECO:0000256" key="3">
    <source>
        <dbReference type="ARBA" id="ARBA00023239"/>
    </source>
</evidence>
<dbReference type="InterPro" id="IPR036428">
    <property type="entry name" value="PCD_sf"/>
</dbReference>
<evidence type="ECO:0000313" key="6">
    <source>
        <dbReference type="Proteomes" id="UP000625316"/>
    </source>
</evidence>
<dbReference type="PANTHER" id="PTHR12599">
    <property type="entry name" value="PTERIN-4-ALPHA-CARBINOLAMINE DEHYDRATASE"/>
    <property type="match status" value="1"/>
</dbReference>
<dbReference type="Pfam" id="PF01329">
    <property type="entry name" value="Pterin_4a"/>
    <property type="match status" value="1"/>
</dbReference>
<evidence type="ECO:0000256" key="4">
    <source>
        <dbReference type="HAMAP-Rule" id="MF_00434"/>
    </source>
</evidence>
<dbReference type="CDD" id="cd00914">
    <property type="entry name" value="PCD_DCoH_subfamily_b"/>
    <property type="match status" value="1"/>
</dbReference>
<dbReference type="GO" id="GO:0008124">
    <property type="term" value="F:4-alpha-hydroxytetrahydrobiopterin dehydratase activity"/>
    <property type="evidence" value="ECO:0007669"/>
    <property type="project" value="UniProtKB-UniRule"/>
</dbReference>
<evidence type="ECO:0000256" key="1">
    <source>
        <dbReference type="ARBA" id="ARBA00001554"/>
    </source>
</evidence>
<dbReference type="EC" id="4.2.1.96" evidence="4"/>
<comment type="catalytic activity">
    <reaction evidence="1 4">
        <text>(4aS,6R)-4a-hydroxy-L-erythro-5,6,7,8-tetrahydrobiopterin = (6R)-L-erythro-6,7-dihydrobiopterin + H2O</text>
        <dbReference type="Rhea" id="RHEA:11920"/>
        <dbReference type="ChEBI" id="CHEBI:15377"/>
        <dbReference type="ChEBI" id="CHEBI:15642"/>
        <dbReference type="ChEBI" id="CHEBI:43120"/>
        <dbReference type="EC" id="4.2.1.96"/>
    </reaction>
</comment>